<proteinExistence type="predicted"/>
<keyword evidence="9" id="KW-0812">Transmembrane</keyword>
<feature type="domain" description="EGF-like" evidence="10">
    <location>
        <begin position="421"/>
        <end position="458"/>
    </location>
</feature>
<dbReference type="SUPFAM" id="SSF63825">
    <property type="entry name" value="YWTD domain"/>
    <property type="match status" value="3"/>
</dbReference>
<feature type="repeat" description="LDL-receptor class B" evidence="8">
    <location>
        <begin position="246"/>
        <end position="290"/>
    </location>
</feature>
<evidence type="ECO:0000259" key="10">
    <source>
        <dbReference type="SMART" id="SM00181"/>
    </source>
</evidence>
<dbReference type="InterPro" id="IPR000742">
    <property type="entry name" value="EGF"/>
</dbReference>
<dbReference type="Proteomes" id="UP001152798">
    <property type="component" value="Chromosome 1"/>
</dbReference>
<feature type="repeat" description="LDL-receptor class B" evidence="8">
    <location>
        <begin position="635"/>
        <end position="676"/>
    </location>
</feature>
<keyword evidence="12" id="KW-1185">Reference proteome</keyword>
<dbReference type="SMART" id="SM00135">
    <property type="entry name" value="LY"/>
    <property type="match status" value="12"/>
</dbReference>
<gene>
    <name evidence="11" type="ORF">NEZAVI_LOCUS1282</name>
</gene>
<dbReference type="InterPro" id="IPR011042">
    <property type="entry name" value="6-blade_b-propeller_TolB-like"/>
</dbReference>
<feature type="repeat" description="LDL-receptor class B" evidence="8">
    <location>
        <begin position="549"/>
        <end position="590"/>
    </location>
</feature>
<accession>A0A9P0E1I8</accession>
<dbReference type="InterPro" id="IPR050778">
    <property type="entry name" value="Cueball_EGF_LRP_Nidogen"/>
</dbReference>
<protein>
    <recommendedName>
        <fullName evidence="10">EGF-like domain-containing protein</fullName>
    </recommendedName>
</protein>
<dbReference type="InterPro" id="IPR000033">
    <property type="entry name" value="LDLR_classB_rpt"/>
</dbReference>
<feature type="transmembrane region" description="Helical" evidence="9">
    <location>
        <begin position="788"/>
        <end position="811"/>
    </location>
</feature>
<feature type="repeat" description="LDL-receptor class B" evidence="8">
    <location>
        <begin position="591"/>
        <end position="634"/>
    </location>
</feature>
<dbReference type="EMBL" id="OV725077">
    <property type="protein sequence ID" value="CAH1390011.1"/>
    <property type="molecule type" value="Genomic_DNA"/>
</dbReference>
<evidence type="ECO:0000256" key="8">
    <source>
        <dbReference type="PROSITE-ProRule" id="PRU00461"/>
    </source>
</evidence>
<keyword evidence="9" id="KW-1133">Transmembrane helix</keyword>
<dbReference type="PANTHER" id="PTHR46513">
    <property type="entry name" value="VITELLOGENIN RECEPTOR-LIKE PROTEIN-RELATED-RELATED"/>
    <property type="match status" value="1"/>
</dbReference>
<evidence type="ECO:0000256" key="9">
    <source>
        <dbReference type="SAM" id="Phobius"/>
    </source>
</evidence>
<organism evidence="11 12">
    <name type="scientific">Nezara viridula</name>
    <name type="common">Southern green stink bug</name>
    <name type="synonym">Cimex viridulus</name>
    <dbReference type="NCBI Taxonomy" id="85310"/>
    <lineage>
        <taxon>Eukaryota</taxon>
        <taxon>Metazoa</taxon>
        <taxon>Ecdysozoa</taxon>
        <taxon>Arthropoda</taxon>
        <taxon>Hexapoda</taxon>
        <taxon>Insecta</taxon>
        <taxon>Pterygota</taxon>
        <taxon>Neoptera</taxon>
        <taxon>Paraneoptera</taxon>
        <taxon>Hemiptera</taxon>
        <taxon>Heteroptera</taxon>
        <taxon>Panheteroptera</taxon>
        <taxon>Pentatomomorpha</taxon>
        <taxon>Pentatomoidea</taxon>
        <taxon>Pentatomidae</taxon>
        <taxon>Pentatominae</taxon>
        <taxon>Nezara</taxon>
    </lineage>
</organism>
<dbReference type="FunFam" id="2.120.10.30:FF:000241">
    <property type="entry name" value="Low-density lipoprotein receptor-related protein 6"/>
    <property type="match status" value="2"/>
</dbReference>
<dbReference type="FunFam" id="2.120.10.30:FF:000008">
    <property type="entry name" value="Low-density lipoprotein receptor-related protein 4"/>
    <property type="match status" value="1"/>
</dbReference>
<keyword evidence="2" id="KW-1003">Cell membrane</keyword>
<dbReference type="PROSITE" id="PS51120">
    <property type="entry name" value="LDLRB"/>
    <property type="match status" value="6"/>
</dbReference>
<dbReference type="Pfam" id="PF14670">
    <property type="entry name" value="FXa_inhibition"/>
    <property type="match status" value="2"/>
</dbReference>
<feature type="domain" description="EGF-like" evidence="10">
    <location>
        <begin position="116"/>
        <end position="155"/>
    </location>
</feature>
<dbReference type="OrthoDB" id="10066840at2759"/>
<evidence type="ECO:0000256" key="6">
    <source>
        <dbReference type="ARBA" id="ARBA00023157"/>
    </source>
</evidence>
<dbReference type="AlphaFoldDB" id="A0A9P0E1I8"/>
<evidence type="ECO:0000313" key="11">
    <source>
        <dbReference type="EMBL" id="CAH1390011.1"/>
    </source>
</evidence>
<feature type="repeat" description="LDL-receptor class B" evidence="8">
    <location>
        <begin position="27"/>
        <end position="68"/>
    </location>
</feature>
<keyword evidence="7" id="KW-0325">Glycoprotein</keyword>
<keyword evidence="6" id="KW-1015">Disulfide bond</keyword>
<dbReference type="GO" id="GO:0005886">
    <property type="term" value="C:plasma membrane"/>
    <property type="evidence" value="ECO:0007669"/>
    <property type="project" value="UniProtKB-SubCell"/>
</dbReference>
<feature type="domain" description="EGF-like" evidence="10">
    <location>
        <begin position="724"/>
        <end position="757"/>
    </location>
</feature>
<keyword evidence="4" id="KW-0732">Signal</keyword>
<dbReference type="SUPFAM" id="SSF57196">
    <property type="entry name" value="EGF/Laminin"/>
    <property type="match status" value="2"/>
</dbReference>
<dbReference type="Pfam" id="PF00058">
    <property type="entry name" value="Ldl_recept_b"/>
    <property type="match status" value="5"/>
</dbReference>
<evidence type="ECO:0000256" key="3">
    <source>
        <dbReference type="ARBA" id="ARBA00022536"/>
    </source>
</evidence>
<keyword evidence="5" id="KW-0677">Repeat</keyword>
<dbReference type="Gene3D" id="2.120.10.30">
    <property type="entry name" value="TolB, C-terminal domain"/>
    <property type="match status" value="3"/>
</dbReference>
<dbReference type="Gene3D" id="2.10.25.10">
    <property type="entry name" value="Laminin"/>
    <property type="match status" value="1"/>
</dbReference>
<evidence type="ECO:0000256" key="7">
    <source>
        <dbReference type="ARBA" id="ARBA00023180"/>
    </source>
</evidence>
<keyword evidence="9" id="KW-0472">Membrane</keyword>
<evidence type="ECO:0000256" key="1">
    <source>
        <dbReference type="ARBA" id="ARBA00004251"/>
    </source>
</evidence>
<sequence>MDGSQRTIFLTGNMSLPNGLAIDYETSRIYWTDARSKTIEYASLTGKGRTILMSEVSFPFGLTIFNSLLLWTDRVNNSIHSVDKMNGKNAKLLIRGLSGLMDLTIMEHHKETVTTKCLIKNGGCSHLCLLSPKPERYSCGCPIGILLQEDGKTCHIAPERWLIVAHRKQIRQISLDVPYIVDVVLPLHNLTGAVAVDVDTHNGDIYWSDTSADVIRRADPVDFEVTNIVSDGLDMADGIVIDTTGRKLYWTDAGTNSIQVCSLNSCGTMHKVLIWKHLDNPRAITLSYDMGLLFWTDWGSKPRIEQADMDGHNRITLINKDLVWPNGLAIYNNRMYWTDAKSQTIETASLTDTNDRIRLISDLPHPYALVLFGDYIYWTDWSTKAIHRAFRNGSNNLTILSDLEGLMDIRAVHKMEERPNVCGKNNGGCSHLCLRNAKGYSCACPTGIILQSDNKSCVNQPSAYLLLATHRALVRVSLDTTEMWYVTLPTPNIHQASAVDYHWNESVIFYIDGHINAIRAVNMSLLNHTWDVISNLSQPDGLAVDWISNTIYWSDKGSKTIEVSKLDGSSRKVVISNAEEPKCIAIHPKMGYLYWADWGRSPKIEWSYLDGSGKKVIIDGDLGFPYGLAVDTEREKLYWTDSLKNRIEMSELTGSGRMLLIPDAGHPYGLTVYGDYMFWTDWYKKGIEQADAESGREKTKLPGHVEGVMDIKAVSPVKQQGRNPCSVQNGYCTHLCLFRGSHGYVCACPDIKDPLCSTEPSSRVEWDIGFDPLGTGFVTKEVKPENSLTTLIILGVVISVIIIIVVGYIVYNRYRRKKRSERVYMYNGRSVLTFSNPNYNVSSSNIEATEEHHRPSIWRKLRFDRSHERTLCSCDTGQCDGDKTGNAEVVSLIRVPPSPSPILLPSKSLASTSNC</sequence>
<dbReference type="PANTHER" id="PTHR46513:SF41">
    <property type="entry name" value="LOW-DENSITY LIPOPROTEIN RECEPTOR-RELATED PROTEIN"/>
    <property type="match status" value="1"/>
</dbReference>
<evidence type="ECO:0000256" key="2">
    <source>
        <dbReference type="ARBA" id="ARBA00022475"/>
    </source>
</evidence>
<comment type="subcellular location">
    <subcellularLocation>
        <location evidence="1">Cell membrane</location>
        <topology evidence="1">Single-pass type I membrane protein</topology>
    </subcellularLocation>
</comment>
<dbReference type="SMART" id="SM00181">
    <property type="entry name" value="EGF"/>
    <property type="match status" value="3"/>
</dbReference>
<keyword evidence="3" id="KW-0245">EGF-like domain</keyword>
<name>A0A9P0E1I8_NEZVI</name>
<reference evidence="11" key="1">
    <citation type="submission" date="2022-01" db="EMBL/GenBank/DDBJ databases">
        <authorList>
            <person name="King R."/>
        </authorList>
    </citation>
    <scope>NUCLEOTIDE SEQUENCE</scope>
</reference>
<evidence type="ECO:0000313" key="12">
    <source>
        <dbReference type="Proteomes" id="UP001152798"/>
    </source>
</evidence>
<evidence type="ECO:0000256" key="5">
    <source>
        <dbReference type="ARBA" id="ARBA00022737"/>
    </source>
</evidence>
<evidence type="ECO:0000256" key="4">
    <source>
        <dbReference type="ARBA" id="ARBA00022729"/>
    </source>
</evidence>
<feature type="repeat" description="LDL-receptor class B" evidence="8">
    <location>
        <begin position="291"/>
        <end position="334"/>
    </location>
</feature>